<reference evidence="2 4" key="1">
    <citation type="submission" date="2014-08" db="EMBL/GenBank/DDBJ databases">
        <title>Chaperone-usher fimbriae in a diverse selection of Gallibacterium genomes.</title>
        <authorList>
            <person name="Kudirkiene E."/>
            <person name="Bager R.J."/>
            <person name="Johnson T.J."/>
            <person name="Bojesen A.M."/>
        </authorList>
    </citation>
    <scope>NUCLEOTIDE SEQUENCE [LARGE SCALE GENOMIC DNA]</scope>
    <source>
        <strain evidence="2 4">CCM5974</strain>
    </source>
</reference>
<feature type="transmembrane region" description="Helical" evidence="1">
    <location>
        <begin position="21"/>
        <end position="41"/>
    </location>
</feature>
<accession>A0A0A2Y0C9</accession>
<dbReference type="Proteomes" id="UP000092594">
    <property type="component" value="Unassembled WGS sequence"/>
</dbReference>
<sequence length="126" mass="14981">MEIFLFIYMLGISFIYQRLRRLLIIHYMLSVLIILLVSKGLEYFYPSVESIQFIADVNTFFISLDVTVLFISAVYRFSYLKTKVINQAQLDSLSLMPTFALFPRILLHPSARDIHDDFWQRYKNLK</sequence>
<gene>
    <name evidence="2" type="ORF">JP36_09760</name>
    <name evidence="3" type="ORF">QV05_10010</name>
</gene>
<proteinExistence type="predicted"/>
<dbReference type="EMBL" id="JPXX01000026">
    <property type="protein sequence ID" value="KGQ36577.1"/>
    <property type="molecule type" value="Genomic_DNA"/>
</dbReference>
<evidence type="ECO:0000313" key="5">
    <source>
        <dbReference type="Proteomes" id="UP000092594"/>
    </source>
</evidence>
<dbReference type="RefSeq" id="WP_039174175.1">
    <property type="nucleotide sequence ID" value="NZ_JPXX01000026.1"/>
</dbReference>
<evidence type="ECO:0000256" key="1">
    <source>
        <dbReference type="SAM" id="Phobius"/>
    </source>
</evidence>
<dbReference type="eggNOG" id="ENOG5031K8U">
    <property type="taxonomic scope" value="Bacteria"/>
</dbReference>
<comment type="caution">
    <text evidence="2">The sequence shown here is derived from an EMBL/GenBank/DDBJ whole genome shotgun (WGS) entry which is preliminary data.</text>
</comment>
<reference evidence="3 5" key="2">
    <citation type="submission" date="2014-11" db="EMBL/GenBank/DDBJ databases">
        <title>Pan-genome of Gallibacterium spp.</title>
        <authorList>
            <person name="Kudirkiene E."/>
            <person name="Bojesen A.M."/>
        </authorList>
    </citation>
    <scope>NUCLEOTIDE SEQUENCE [LARGE SCALE GENOMIC DNA]</scope>
    <source>
        <strain evidence="3 5">Gerl. 2740/89</strain>
    </source>
</reference>
<organism evidence="2 4">
    <name type="scientific">Gallibacterium genomosp. 1</name>
    <dbReference type="NCBI Taxonomy" id="155515"/>
    <lineage>
        <taxon>Bacteria</taxon>
        <taxon>Pseudomonadati</taxon>
        <taxon>Pseudomonadota</taxon>
        <taxon>Gammaproteobacteria</taxon>
        <taxon>Pasteurellales</taxon>
        <taxon>Pasteurellaceae</taxon>
        <taxon>Gallibacterium</taxon>
    </lineage>
</organism>
<keyword evidence="5" id="KW-1185">Reference proteome</keyword>
<keyword evidence="1" id="KW-0812">Transmembrane</keyword>
<name>A0A0A2Y0C9_9PAST</name>
<dbReference type="EMBL" id="JTJQ01000033">
    <property type="protein sequence ID" value="OBW99426.1"/>
    <property type="molecule type" value="Genomic_DNA"/>
</dbReference>
<feature type="transmembrane region" description="Helical" evidence="1">
    <location>
        <begin position="53"/>
        <end position="75"/>
    </location>
</feature>
<keyword evidence="1" id="KW-1133">Transmembrane helix</keyword>
<evidence type="ECO:0000313" key="4">
    <source>
        <dbReference type="Proteomes" id="UP000030539"/>
    </source>
</evidence>
<evidence type="ECO:0000313" key="3">
    <source>
        <dbReference type="EMBL" id="OBW99426.1"/>
    </source>
</evidence>
<dbReference type="AlphaFoldDB" id="A0A0A2Y0C9"/>
<evidence type="ECO:0000313" key="2">
    <source>
        <dbReference type="EMBL" id="KGQ36577.1"/>
    </source>
</evidence>
<dbReference type="OrthoDB" id="5690672at2"/>
<dbReference type="Proteomes" id="UP000030539">
    <property type="component" value="Unassembled WGS sequence"/>
</dbReference>
<protein>
    <submittedName>
        <fullName evidence="2">Uncharacterized protein</fullName>
    </submittedName>
</protein>
<keyword evidence="1" id="KW-0472">Membrane</keyword>